<feature type="transmembrane region" description="Helical" evidence="1">
    <location>
        <begin position="40"/>
        <end position="60"/>
    </location>
</feature>
<keyword evidence="1" id="KW-0472">Membrane</keyword>
<evidence type="ECO:0000313" key="3">
    <source>
        <dbReference type="Proteomes" id="UP000442707"/>
    </source>
</evidence>
<keyword evidence="1" id="KW-0812">Transmembrane</keyword>
<gene>
    <name evidence="2" type="ORF">F7R91_24895</name>
</gene>
<dbReference type="AlphaFoldDB" id="A0A6H9UUA8"/>
<evidence type="ECO:0000256" key="1">
    <source>
        <dbReference type="SAM" id="Phobius"/>
    </source>
</evidence>
<name>A0A6H9UUA8_9ACTN</name>
<organism evidence="2 3">
    <name type="scientific">Streptomyces luteolifulvus</name>
    <dbReference type="NCBI Taxonomy" id="2615112"/>
    <lineage>
        <taxon>Bacteria</taxon>
        <taxon>Bacillati</taxon>
        <taxon>Actinomycetota</taxon>
        <taxon>Actinomycetes</taxon>
        <taxon>Kitasatosporales</taxon>
        <taxon>Streptomycetaceae</taxon>
        <taxon>Streptomyces</taxon>
    </lineage>
</organism>
<dbReference type="Proteomes" id="UP000442707">
    <property type="component" value="Unassembled WGS sequence"/>
</dbReference>
<keyword evidence="3" id="KW-1185">Reference proteome</keyword>
<sequence>MVPTAAREGRIAGAGLAACGAQPGRHLPGLRRTQRRPRRFGDVVLVVVVLAHASIVLRVGGPGQGVRKVSSDRRS</sequence>
<evidence type="ECO:0000313" key="2">
    <source>
        <dbReference type="EMBL" id="KAB1143428.1"/>
    </source>
</evidence>
<keyword evidence="1" id="KW-1133">Transmembrane helix</keyword>
<accession>A0A6H9UUA8</accession>
<reference evidence="2 3" key="1">
    <citation type="submission" date="2019-09" db="EMBL/GenBank/DDBJ databases">
        <title>Screening of Novel Bioactive Compounds from Soil-Associated.</title>
        <authorList>
            <person name="Zhao S."/>
        </authorList>
    </citation>
    <scope>NUCLEOTIDE SEQUENCE [LARGE SCALE GENOMIC DNA]</scope>
    <source>
        <strain evidence="2 3">HIT-DPA4</strain>
    </source>
</reference>
<comment type="caution">
    <text evidence="2">The sequence shown here is derived from an EMBL/GenBank/DDBJ whole genome shotgun (WGS) entry which is preliminary data.</text>
</comment>
<dbReference type="EMBL" id="VZRB01000019">
    <property type="protein sequence ID" value="KAB1143428.1"/>
    <property type="molecule type" value="Genomic_DNA"/>
</dbReference>
<proteinExistence type="predicted"/>
<protein>
    <submittedName>
        <fullName evidence="2">Uncharacterized protein</fullName>
    </submittedName>
</protein>